<dbReference type="RefSeq" id="WP_378163753.1">
    <property type="nucleotide sequence ID" value="NZ_JBHSBU010000001.1"/>
</dbReference>
<organism evidence="9 10">
    <name type="scientific">Chitinimonas lacunae</name>
    <dbReference type="NCBI Taxonomy" id="1963018"/>
    <lineage>
        <taxon>Bacteria</taxon>
        <taxon>Pseudomonadati</taxon>
        <taxon>Pseudomonadota</taxon>
        <taxon>Betaproteobacteria</taxon>
        <taxon>Neisseriales</taxon>
        <taxon>Chitinibacteraceae</taxon>
        <taxon>Chitinimonas</taxon>
    </lineage>
</organism>
<proteinExistence type="inferred from homology"/>
<dbReference type="PANTHER" id="PTHR43744:SF3">
    <property type="entry name" value="LACTOSE TRANSPORT SYSTEM PERMEASE PROTEIN LACG"/>
    <property type="match status" value="1"/>
</dbReference>
<feature type="transmembrane region" description="Helical" evidence="7">
    <location>
        <begin position="211"/>
        <end position="229"/>
    </location>
</feature>
<dbReference type="SUPFAM" id="SSF161098">
    <property type="entry name" value="MetI-like"/>
    <property type="match status" value="1"/>
</dbReference>
<evidence type="ECO:0000256" key="7">
    <source>
        <dbReference type="RuleBase" id="RU363032"/>
    </source>
</evidence>
<comment type="subcellular location">
    <subcellularLocation>
        <location evidence="1 7">Cell membrane</location>
        <topology evidence="1 7">Multi-pass membrane protein</topology>
    </subcellularLocation>
</comment>
<dbReference type="Gene3D" id="1.10.3720.10">
    <property type="entry name" value="MetI-like"/>
    <property type="match status" value="1"/>
</dbReference>
<gene>
    <name evidence="9" type="ORF">ACFOW7_10135</name>
</gene>
<feature type="transmembrane region" description="Helical" evidence="7">
    <location>
        <begin position="28"/>
        <end position="46"/>
    </location>
</feature>
<dbReference type="Proteomes" id="UP001595791">
    <property type="component" value="Unassembled WGS sequence"/>
</dbReference>
<sequence>MTALTASVPATREPLAGRLRLRRRLDRALHYLVLSAIALITVYPFWWTLVTALSTDGEVYRFPPPLWPTAPGLDNFVEVFRTIDVWAFYKNSILISLATVIGTLVVCSLAAYPLARMEFPGRKLVFGAVIATMILPSEVNFLVNFITVSKMGLTDTIAGVALPGLAGALGIFLMKQAFEAVPQDLIDAARIDGASEWQIFLRIMLPLAKPALGALAILTTVTAWNQYIWPSIVMTSPDKFPLSVGVLYLSGAFSFKTRVVAAGAVLTVLPILLVFLFTQRYFLRGFDGAVK</sequence>
<comment type="caution">
    <text evidence="9">The sequence shown here is derived from an EMBL/GenBank/DDBJ whole genome shotgun (WGS) entry which is preliminary data.</text>
</comment>
<keyword evidence="2 7" id="KW-0813">Transport</keyword>
<keyword evidence="5 7" id="KW-1133">Transmembrane helix</keyword>
<name>A0ABV8MQZ9_9NEIS</name>
<evidence type="ECO:0000313" key="10">
    <source>
        <dbReference type="Proteomes" id="UP001595791"/>
    </source>
</evidence>
<evidence type="ECO:0000256" key="4">
    <source>
        <dbReference type="ARBA" id="ARBA00022692"/>
    </source>
</evidence>
<keyword evidence="3" id="KW-1003">Cell membrane</keyword>
<evidence type="ECO:0000256" key="5">
    <source>
        <dbReference type="ARBA" id="ARBA00022989"/>
    </source>
</evidence>
<dbReference type="Pfam" id="PF00528">
    <property type="entry name" value="BPD_transp_1"/>
    <property type="match status" value="1"/>
</dbReference>
<dbReference type="CDD" id="cd06261">
    <property type="entry name" value="TM_PBP2"/>
    <property type="match status" value="1"/>
</dbReference>
<evidence type="ECO:0000259" key="8">
    <source>
        <dbReference type="PROSITE" id="PS50928"/>
    </source>
</evidence>
<evidence type="ECO:0000256" key="6">
    <source>
        <dbReference type="ARBA" id="ARBA00023136"/>
    </source>
</evidence>
<feature type="domain" description="ABC transmembrane type-1" evidence="8">
    <location>
        <begin position="89"/>
        <end position="278"/>
    </location>
</feature>
<keyword evidence="4 7" id="KW-0812">Transmembrane</keyword>
<reference evidence="10" key="1">
    <citation type="journal article" date="2019" name="Int. J. Syst. Evol. Microbiol.">
        <title>The Global Catalogue of Microorganisms (GCM) 10K type strain sequencing project: providing services to taxonomists for standard genome sequencing and annotation.</title>
        <authorList>
            <consortium name="The Broad Institute Genomics Platform"/>
            <consortium name="The Broad Institute Genome Sequencing Center for Infectious Disease"/>
            <person name="Wu L."/>
            <person name="Ma J."/>
        </authorList>
    </citation>
    <scope>NUCLEOTIDE SEQUENCE [LARGE SCALE GENOMIC DNA]</scope>
    <source>
        <strain evidence="10">LMG 29894</strain>
    </source>
</reference>
<keyword evidence="6 7" id="KW-0472">Membrane</keyword>
<dbReference type="PROSITE" id="PS50928">
    <property type="entry name" value="ABC_TM1"/>
    <property type="match status" value="1"/>
</dbReference>
<keyword evidence="10" id="KW-1185">Reference proteome</keyword>
<protein>
    <submittedName>
        <fullName evidence="9">Carbohydrate ABC transporter permease</fullName>
    </submittedName>
</protein>
<dbReference type="PANTHER" id="PTHR43744">
    <property type="entry name" value="ABC TRANSPORTER PERMEASE PROTEIN MG189-RELATED-RELATED"/>
    <property type="match status" value="1"/>
</dbReference>
<feature type="transmembrane region" description="Helical" evidence="7">
    <location>
        <begin position="93"/>
        <end position="112"/>
    </location>
</feature>
<accession>A0ABV8MQZ9</accession>
<feature type="transmembrane region" description="Helical" evidence="7">
    <location>
        <begin position="152"/>
        <end position="173"/>
    </location>
</feature>
<dbReference type="EMBL" id="JBHSBU010000001">
    <property type="protein sequence ID" value="MFC4159705.1"/>
    <property type="molecule type" value="Genomic_DNA"/>
</dbReference>
<evidence type="ECO:0000256" key="2">
    <source>
        <dbReference type="ARBA" id="ARBA00022448"/>
    </source>
</evidence>
<evidence type="ECO:0000256" key="1">
    <source>
        <dbReference type="ARBA" id="ARBA00004651"/>
    </source>
</evidence>
<comment type="similarity">
    <text evidence="7">Belongs to the binding-protein-dependent transport system permease family.</text>
</comment>
<feature type="transmembrane region" description="Helical" evidence="7">
    <location>
        <begin position="259"/>
        <end position="277"/>
    </location>
</feature>
<dbReference type="InterPro" id="IPR000515">
    <property type="entry name" value="MetI-like"/>
</dbReference>
<evidence type="ECO:0000256" key="3">
    <source>
        <dbReference type="ARBA" id="ARBA00022475"/>
    </source>
</evidence>
<feature type="transmembrane region" description="Helical" evidence="7">
    <location>
        <begin position="124"/>
        <end position="146"/>
    </location>
</feature>
<dbReference type="InterPro" id="IPR035906">
    <property type="entry name" value="MetI-like_sf"/>
</dbReference>
<evidence type="ECO:0000313" key="9">
    <source>
        <dbReference type="EMBL" id="MFC4159705.1"/>
    </source>
</evidence>